<gene>
    <name evidence="1" type="ORF">Cgig2_011656</name>
</gene>
<dbReference type="OrthoDB" id="1752268at2759"/>
<evidence type="ECO:0000313" key="1">
    <source>
        <dbReference type="EMBL" id="KAJ8428914.1"/>
    </source>
</evidence>
<dbReference type="AlphaFoldDB" id="A0A9Q1JQ11"/>
<protein>
    <submittedName>
        <fullName evidence="1">Uncharacterized protein</fullName>
    </submittedName>
</protein>
<name>A0A9Q1JQ11_9CARY</name>
<dbReference type="Proteomes" id="UP001153076">
    <property type="component" value="Unassembled WGS sequence"/>
</dbReference>
<organism evidence="1 2">
    <name type="scientific">Carnegiea gigantea</name>
    <dbReference type="NCBI Taxonomy" id="171969"/>
    <lineage>
        <taxon>Eukaryota</taxon>
        <taxon>Viridiplantae</taxon>
        <taxon>Streptophyta</taxon>
        <taxon>Embryophyta</taxon>
        <taxon>Tracheophyta</taxon>
        <taxon>Spermatophyta</taxon>
        <taxon>Magnoliopsida</taxon>
        <taxon>eudicotyledons</taxon>
        <taxon>Gunneridae</taxon>
        <taxon>Pentapetalae</taxon>
        <taxon>Caryophyllales</taxon>
        <taxon>Cactineae</taxon>
        <taxon>Cactaceae</taxon>
        <taxon>Cactoideae</taxon>
        <taxon>Echinocereeae</taxon>
        <taxon>Carnegiea</taxon>
    </lineage>
</organism>
<sequence>MTFGLEDMRPLQTPHNDVLVIQLKILTTNGSANTYSIDVITLECLKNLQYNDKGLEAINAHVAGFEGQAMYHFGNIPMTYNVILGRPTLNAIKVVVAPHLLLIQFKLDDEKVGKLYEDQKMAMECYYVSLKSLGRKEEPPTGETSRPNKTGKKVATEAMEINKIAQTADNLQSMPKVRHINPENLGGYRG</sequence>
<reference evidence="1" key="1">
    <citation type="submission" date="2022-04" db="EMBL/GenBank/DDBJ databases">
        <title>Carnegiea gigantea Genome sequencing and assembly v2.</title>
        <authorList>
            <person name="Copetti D."/>
            <person name="Sanderson M.J."/>
            <person name="Burquez A."/>
            <person name="Wojciechowski M.F."/>
        </authorList>
    </citation>
    <scope>NUCLEOTIDE SEQUENCE</scope>
    <source>
        <strain evidence="1">SGP5-SGP5p</strain>
        <tissue evidence="1">Aerial part</tissue>
    </source>
</reference>
<evidence type="ECO:0000313" key="2">
    <source>
        <dbReference type="Proteomes" id="UP001153076"/>
    </source>
</evidence>
<keyword evidence="2" id="KW-1185">Reference proteome</keyword>
<comment type="caution">
    <text evidence="1">The sequence shown here is derived from an EMBL/GenBank/DDBJ whole genome shotgun (WGS) entry which is preliminary data.</text>
</comment>
<proteinExistence type="predicted"/>
<accession>A0A9Q1JQ11</accession>
<dbReference type="EMBL" id="JAKOGI010000958">
    <property type="protein sequence ID" value="KAJ8428914.1"/>
    <property type="molecule type" value="Genomic_DNA"/>
</dbReference>